<comment type="caution">
    <text evidence="1">The sequence shown here is derived from an EMBL/GenBank/DDBJ whole genome shotgun (WGS) entry which is preliminary data.</text>
</comment>
<evidence type="ECO:0000313" key="2">
    <source>
        <dbReference type="Proteomes" id="UP000239210"/>
    </source>
</evidence>
<name>A0A2T0TRW8_9ACTN</name>
<dbReference type="Proteomes" id="UP000239210">
    <property type="component" value="Unassembled WGS sequence"/>
</dbReference>
<reference evidence="1 2" key="1">
    <citation type="submission" date="2018-03" db="EMBL/GenBank/DDBJ databases">
        <title>Genomic Encyclopedia of Archaeal and Bacterial Type Strains, Phase II (KMG-II): from individual species to whole genera.</title>
        <authorList>
            <person name="Goeker M."/>
        </authorList>
    </citation>
    <scope>NUCLEOTIDE SEQUENCE [LARGE SCALE GENOMIC DNA]</scope>
    <source>
        <strain evidence="1 2">DSM 45416</strain>
    </source>
</reference>
<protein>
    <submittedName>
        <fullName evidence="1">Uncharacterized protein</fullName>
    </submittedName>
</protein>
<keyword evidence="2" id="KW-1185">Reference proteome</keyword>
<dbReference type="OrthoDB" id="4553542at2"/>
<sequence length="93" mass="10121">MSEAVEVEAQGDHQFVVRLQGDGEGTESWFRLSPGVLEDLGVGPDGEEDLVRRTVDFLLQHQDAADFPDVVELEDVAASYDGYLDAVRPAGES</sequence>
<gene>
    <name evidence="1" type="ORF">LY71_10938</name>
</gene>
<dbReference type="RefSeq" id="WP_106278048.1">
    <property type="nucleotide sequence ID" value="NZ_PVTG01000009.1"/>
</dbReference>
<evidence type="ECO:0000313" key="1">
    <source>
        <dbReference type="EMBL" id="PRY48401.1"/>
    </source>
</evidence>
<dbReference type="AlphaFoldDB" id="A0A2T0TRW8"/>
<dbReference type="EMBL" id="PVTG01000009">
    <property type="protein sequence ID" value="PRY48401.1"/>
    <property type="molecule type" value="Genomic_DNA"/>
</dbReference>
<organism evidence="1 2">
    <name type="scientific">Geodermatophilus tzadiensis</name>
    <dbReference type="NCBI Taxonomy" id="1137988"/>
    <lineage>
        <taxon>Bacteria</taxon>
        <taxon>Bacillati</taxon>
        <taxon>Actinomycetota</taxon>
        <taxon>Actinomycetes</taxon>
        <taxon>Geodermatophilales</taxon>
        <taxon>Geodermatophilaceae</taxon>
        <taxon>Geodermatophilus</taxon>
    </lineage>
</organism>
<accession>A0A2T0TRW8</accession>
<proteinExistence type="predicted"/>